<gene>
    <name evidence="1" type="ORF">KYN89_14625</name>
</gene>
<dbReference type="EMBL" id="JAHWXP010000004">
    <property type="protein sequence ID" value="MBY8338281.1"/>
    <property type="molecule type" value="Genomic_DNA"/>
</dbReference>
<name>A0ABS7PGU1_9SPHN</name>
<reference evidence="1 2" key="1">
    <citation type="submission" date="2021-07" db="EMBL/GenBank/DDBJ databases">
        <title>Alteriqipengyuania abyssalis NZ-12B nov, sp.nov isolated from deep sea sponge in pacific ocean.</title>
        <authorList>
            <person name="Tareen S."/>
            <person name="Wink J."/>
        </authorList>
    </citation>
    <scope>NUCLEOTIDE SEQUENCE [LARGE SCALE GENOMIC DNA]</scope>
    <source>
        <strain evidence="1 2">NZ-12B</strain>
    </source>
</reference>
<evidence type="ECO:0000313" key="2">
    <source>
        <dbReference type="Proteomes" id="UP000759298"/>
    </source>
</evidence>
<dbReference type="Proteomes" id="UP000759298">
    <property type="component" value="Unassembled WGS sequence"/>
</dbReference>
<sequence>MAVYDLSPTIDEDASMLRLLLATALAAATVTPALAREDADLNSQLRAMAKWSNEPWHIAAYEKILADPSLTDTQRARVLNFRANARYSAGDKLGQLADLDLLVERYPNVPNAKAYRTDRAYAYVQAWHLADRALKGLNSLGGPSGSELRDLWELGYWEDVAAFALKNGAITIGNAEQARDIARKLAASGRGTPQMCVAVMKDKQPCEIGPSEPSPQPLKGAGLAAALAALQVRAAVYKTD</sequence>
<proteinExistence type="predicted"/>
<protein>
    <submittedName>
        <fullName evidence="1">Uncharacterized protein</fullName>
    </submittedName>
</protein>
<organism evidence="1 2">
    <name type="scientific">Alteriqipengyuania abyssalis</name>
    <dbReference type="NCBI Taxonomy" id="2860200"/>
    <lineage>
        <taxon>Bacteria</taxon>
        <taxon>Pseudomonadati</taxon>
        <taxon>Pseudomonadota</taxon>
        <taxon>Alphaproteobacteria</taxon>
        <taxon>Sphingomonadales</taxon>
        <taxon>Erythrobacteraceae</taxon>
        <taxon>Alteriqipengyuania</taxon>
    </lineage>
</organism>
<keyword evidence="2" id="KW-1185">Reference proteome</keyword>
<dbReference type="RefSeq" id="WP_222825759.1">
    <property type="nucleotide sequence ID" value="NZ_JAHWXP010000004.1"/>
</dbReference>
<accession>A0ABS7PGU1</accession>
<evidence type="ECO:0000313" key="1">
    <source>
        <dbReference type="EMBL" id="MBY8338281.1"/>
    </source>
</evidence>
<comment type="caution">
    <text evidence="1">The sequence shown here is derived from an EMBL/GenBank/DDBJ whole genome shotgun (WGS) entry which is preliminary data.</text>
</comment>